<dbReference type="CDD" id="cd00200">
    <property type="entry name" value="WD40"/>
    <property type="match status" value="3"/>
</dbReference>
<dbReference type="InterPro" id="IPR027417">
    <property type="entry name" value="P-loop_NTPase"/>
</dbReference>
<dbReference type="PANTHER" id="PTHR19879:SF9">
    <property type="entry name" value="TRANSCRIPTION INITIATION FACTOR TFIID SUBUNIT 5"/>
    <property type="match status" value="1"/>
</dbReference>
<dbReference type="SMART" id="SM00320">
    <property type="entry name" value="WD40"/>
    <property type="match status" value="14"/>
</dbReference>
<dbReference type="SUPFAM" id="SSF50978">
    <property type="entry name" value="WD40 repeat-like"/>
    <property type="match status" value="2"/>
</dbReference>
<dbReference type="Pfam" id="PF00400">
    <property type="entry name" value="WD40"/>
    <property type="match status" value="14"/>
</dbReference>
<feature type="repeat" description="WD" evidence="3">
    <location>
        <begin position="1384"/>
        <end position="1425"/>
    </location>
</feature>
<dbReference type="InterPro" id="IPR007111">
    <property type="entry name" value="NACHT_NTPase"/>
</dbReference>
<dbReference type="InterPro" id="IPR035994">
    <property type="entry name" value="Nucleoside_phosphorylase_sf"/>
</dbReference>
<keyword evidence="1 3" id="KW-0853">WD repeat</keyword>
<feature type="repeat" description="WD" evidence="3">
    <location>
        <begin position="953"/>
        <end position="994"/>
    </location>
</feature>
<feature type="repeat" description="WD" evidence="3">
    <location>
        <begin position="1174"/>
        <end position="1215"/>
    </location>
</feature>
<feature type="repeat" description="WD" evidence="3">
    <location>
        <begin position="1258"/>
        <end position="1299"/>
    </location>
</feature>
<evidence type="ECO:0000256" key="3">
    <source>
        <dbReference type="PROSITE-ProRule" id="PRU00221"/>
    </source>
</evidence>
<dbReference type="InterPro" id="IPR056884">
    <property type="entry name" value="NPHP3-like_N"/>
</dbReference>
<evidence type="ECO:0000256" key="2">
    <source>
        <dbReference type="ARBA" id="ARBA00022737"/>
    </source>
</evidence>
<dbReference type="Gene3D" id="3.40.50.1580">
    <property type="entry name" value="Nucleoside phosphorylase domain"/>
    <property type="match status" value="1"/>
</dbReference>
<dbReference type="InterPro" id="IPR036322">
    <property type="entry name" value="WD40_repeat_dom_sf"/>
</dbReference>
<feature type="repeat" description="WD" evidence="3">
    <location>
        <begin position="1468"/>
        <end position="1509"/>
    </location>
</feature>
<feature type="repeat" description="WD" evidence="3">
    <location>
        <begin position="1426"/>
        <end position="1467"/>
    </location>
</feature>
<dbReference type="PROSITE" id="PS50082">
    <property type="entry name" value="WD_REPEATS_2"/>
    <property type="match status" value="14"/>
</dbReference>
<dbReference type="Pfam" id="PF24883">
    <property type="entry name" value="NPHP3_N"/>
    <property type="match status" value="1"/>
</dbReference>
<dbReference type="Gene3D" id="2.130.10.10">
    <property type="entry name" value="YVTN repeat-like/Quinoprotein amine dehydrogenase"/>
    <property type="match status" value="6"/>
</dbReference>
<feature type="repeat" description="WD" evidence="3">
    <location>
        <begin position="1216"/>
        <end position="1257"/>
    </location>
</feature>
<dbReference type="SUPFAM" id="SSF101908">
    <property type="entry name" value="Putative isomerase YbhE"/>
    <property type="match status" value="1"/>
</dbReference>
<dbReference type="Gene3D" id="3.40.50.300">
    <property type="entry name" value="P-loop containing nucleotide triphosphate hydrolases"/>
    <property type="match status" value="1"/>
</dbReference>
<feature type="repeat" description="WD" evidence="3">
    <location>
        <begin position="1510"/>
        <end position="1542"/>
    </location>
</feature>
<dbReference type="Proteomes" id="UP001160390">
    <property type="component" value="Unassembled WGS sequence"/>
</dbReference>
<dbReference type="InterPro" id="IPR015943">
    <property type="entry name" value="WD40/YVTN_repeat-like_dom_sf"/>
</dbReference>
<feature type="repeat" description="WD" evidence="3">
    <location>
        <begin position="1342"/>
        <end position="1383"/>
    </location>
</feature>
<accession>A0AA35PY27</accession>
<dbReference type="GO" id="GO:0003824">
    <property type="term" value="F:catalytic activity"/>
    <property type="evidence" value="ECO:0007669"/>
    <property type="project" value="InterPro"/>
</dbReference>
<feature type="repeat" description="WD" evidence="3">
    <location>
        <begin position="1132"/>
        <end position="1173"/>
    </location>
</feature>
<dbReference type="PANTHER" id="PTHR19879">
    <property type="entry name" value="TRANSCRIPTION INITIATION FACTOR TFIID"/>
    <property type="match status" value="1"/>
</dbReference>
<gene>
    <name evidence="5" type="ORF">CCHLO57077_00018827</name>
</gene>
<name>A0AA35PY27_9HYPO</name>
<proteinExistence type="predicted"/>
<dbReference type="InterPro" id="IPR020472">
    <property type="entry name" value="WD40_PAC1"/>
</dbReference>
<organism evidence="5 6">
    <name type="scientific">Clonostachys chloroleuca</name>
    <dbReference type="NCBI Taxonomy" id="1926264"/>
    <lineage>
        <taxon>Eukaryota</taxon>
        <taxon>Fungi</taxon>
        <taxon>Dikarya</taxon>
        <taxon>Ascomycota</taxon>
        <taxon>Pezizomycotina</taxon>
        <taxon>Sordariomycetes</taxon>
        <taxon>Hypocreomycetidae</taxon>
        <taxon>Hypocreales</taxon>
        <taxon>Bionectriaceae</taxon>
        <taxon>Clonostachys</taxon>
    </lineage>
</organism>
<feature type="repeat" description="WD" evidence="3">
    <location>
        <begin position="1099"/>
        <end position="1131"/>
    </location>
</feature>
<feature type="domain" description="NACHT" evidence="4">
    <location>
        <begin position="404"/>
        <end position="549"/>
    </location>
</feature>
<dbReference type="EMBL" id="CABFNP030000658">
    <property type="protein sequence ID" value="CAI6075952.1"/>
    <property type="molecule type" value="Genomic_DNA"/>
</dbReference>
<evidence type="ECO:0000313" key="6">
    <source>
        <dbReference type="Proteomes" id="UP001160390"/>
    </source>
</evidence>
<dbReference type="GO" id="GO:0009116">
    <property type="term" value="P:nucleoside metabolic process"/>
    <property type="evidence" value="ECO:0007669"/>
    <property type="project" value="InterPro"/>
</dbReference>
<feature type="repeat" description="WD" evidence="3">
    <location>
        <begin position="1037"/>
        <end position="1078"/>
    </location>
</feature>
<reference evidence="5" key="1">
    <citation type="submission" date="2023-01" db="EMBL/GenBank/DDBJ databases">
        <authorList>
            <person name="Piombo E."/>
        </authorList>
    </citation>
    <scope>NUCLEOTIDE SEQUENCE</scope>
</reference>
<dbReference type="PRINTS" id="PR00320">
    <property type="entry name" value="GPROTEINBRPT"/>
</dbReference>
<sequence>MTALDSPDLYTIGWITALPIERAAAIALLDDRHDVPHGFKQHPADSNSYTWGRMGEHNIVIVSLPAGMYGTTPASNTASSLLSSLPQIRFGLLVGIGGGIPRPAQGRDIRLGDIVVGQPDGITGGVVQYDLGKAKLDQTWERRGSLDNPPQILLHALGSLQAEHELTPSRIPDILQAMWTANPQMLKSKNNVPAFIHQGFENDRLFKSNHDHAGGSTCANCDISWEVERNQRDTTEPEIHYGVIASGNTLVKDSGTRDKIAEAVGEQCVCCEMEAAGLMNHFPCLVIRGICDYADSHKNDRWQRYAAATASAYAKELLSFVPHKHLEATQRAIEALNSISQGLKAAHKTLLDIDQRTVLDRLPVAEGASFDSRAEEHNPTCLPNTRVELLDRFHKWVDDPDEKTILWLNGMAGTGKSTISRTFSRSLSRMGQLGASFFFKRGEPDRGNLSRFMTTIARQLAKREPSLAPIVKEIIESDFTVLRSAVQEQFNRLILEPSSKIARTVPIVIIVDALDECDNDKDIRLLINLFSRFQTMRSPRLRVFVTSRPELPVRLGFSDVKSAYQDLVLHQIPSHTIERDISAFVENELRSIRDDYNASIAEEWKLPPDWPGVLNTKALVDMAIPLFIFAATACRFISERRCGDPDMQLKKIIEYGGSSTNTGFDATYMPILDQQVIGLSSRDKDEVIQQFQHIIGAIIILESPLPIPTLAQLLDISQVAINIRLEQLHSVLSVPSSPNSPVRLHHLSFRDYLVSPENRERIPFWIDEKQMHRATAEHCLRIMSERLRSDLCDVRAPGTLRSAIEHQRIEICLSPELQYSCRYWIHHLQQAGVGVGTSDGEVYRFLSNHLLHWLEAISLIGKALESIRLIKILQTVFKFSQSRELLDLLDDAMRFVLANIATIDSTPLQIYSSLLAFSPMESKVRAGFQDVIPRWMSIMTELEIKWGPCLQTLEGHSDWVQAVAFSHDSALLASASLDCTIRVWDPHTGTCMQTLRGHSRSVEGVAFSHDSALLASASVDCTIRVWDPHTGTCMQTLRGHSRSVGAIVFSHDSALLASASYDHTIRVWNPRTGICIQTLDGHSGSVQAHDSVGGDLDQAVAFSHDSALLASASDDRTIRVWNPRTGICMRTLKGHSGSVLAIAFSHDSAILASASDDRTIRVWDPRTDKCIQTLKGHSGSVLAIAFSHDSALLASASDDCTIRVWDPHTGTCMQTLRGHSRSVGAVIFSHDSAILASASDDHTIRVWDPRTGICMETLKGHSGSVLDIAFSHESALLASASDDRTIRIWDPRTDTSIQTPKGHSRSVGAVIFSHDSALLASASGDHTIRVWDPRTGTCIRTLKGHSGSVQVIAFSHDSALLASASDDHTIRIWDPRTDTCIQTLKGHSGSVLAIAFSHDSALLASASDDRTIRVWNPRTGICIRTLKGHSRWPRAVTFSHDSALLASASDDRTIRVWDPHTGTCIQTLKGHSGSVRAVVFSHDSALLASASDDRTIRVWNPRTGICMRTLKGHSASVRVIAFSHDSALLASASDDRTIRVWDPLSRFDRAT</sequence>
<dbReference type="SUPFAM" id="SSF53167">
    <property type="entry name" value="Purine and uridine phosphorylases"/>
    <property type="match status" value="1"/>
</dbReference>
<evidence type="ECO:0000313" key="5">
    <source>
        <dbReference type="EMBL" id="CAI6075952.1"/>
    </source>
</evidence>
<comment type="caution">
    <text evidence="5">The sequence shown here is derived from an EMBL/GenBank/DDBJ whole genome shotgun (WGS) entry which is preliminary data.</text>
</comment>
<dbReference type="PROSITE" id="PS50837">
    <property type="entry name" value="NACHT"/>
    <property type="match status" value="1"/>
</dbReference>
<keyword evidence="6" id="KW-1185">Reference proteome</keyword>
<dbReference type="InterPro" id="IPR001680">
    <property type="entry name" value="WD40_rpt"/>
</dbReference>
<protein>
    <recommendedName>
        <fullName evidence="4">NACHT domain-containing protein</fullName>
    </recommendedName>
</protein>
<dbReference type="SUPFAM" id="SSF52540">
    <property type="entry name" value="P-loop containing nucleoside triphosphate hydrolases"/>
    <property type="match status" value="1"/>
</dbReference>
<feature type="repeat" description="WD" evidence="3">
    <location>
        <begin position="995"/>
        <end position="1036"/>
    </location>
</feature>
<dbReference type="PROSITE" id="PS50294">
    <property type="entry name" value="WD_REPEATS_REGION"/>
    <property type="match status" value="13"/>
</dbReference>
<keyword evidence="2" id="KW-0677">Repeat</keyword>
<feature type="repeat" description="WD" evidence="3">
    <location>
        <begin position="1300"/>
        <end position="1341"/>
    </location>
</feature>
<evidence type="ECO:0000259" key="4">
    <source>
        <dbReference type="PROSITE" id="PS50837"/>
    </source>
</evidence>
<evidence type="ECO:0000256" key="1">
    <source>
        <dbReference type="ARBA" id="ARBA00022574"/>
    </source>
</evidence>